<dbReference type="Pfam" id="PF05721">
    <property type="entry name" value="PhyH"/>
    <property type="match status" value="1"/>
</dbReference>
<dbReference type="SUPFAM" id="SSF51197">
    <property type="entry name" value="Clavaminate synthase-like"/>
    <property type="match status" value="1"/>
</dbReference>
<keyword evidence="1" id="KW-0223">Dioxygenase</keyword>
<name>A0ABZ0PCI7_9PROT</name>
<protein>
    <submittedName>
        <fullName evidence="1">Phytanoyl-CoA dioxygenase family protein</fullName>
    </submittedName>
</protein>
<dbReference type="Proteomes" id="UP001305521">
    <property type="component" value="Chromosome"/>
</dbReference>
<dbReference type="GO" id="GO:0051213">
    <property type="term" value="F:dioxygenase activity"/>
    <property type="evidence" value="ECO:0007669"/>
    <property type="project" value="UniProtKB-KW"/>
</dbReference>
<dbReference type="EMBL" id="CP137852">
    <property type="protein sequence ID" value="WPB83281.1"/>
    <property type="molecule type" value="Genomic_DNA"/>
</dbReference>
<evidence type="ECO:0000313" key="1">
    <source>
        <dbReference type="EMBL" id="WPB83281.1"/>
    </source>
</evidence>
<dbReference type="PANTHER" id="PTHR20883">
    <property type="entry name" value="PHYTANOYL-COA DIOXYGENASE DOMAIN CONTAINING 1"/>
    <property type="match status" value="1"/>
</dbReference>
<dbReference type="Gene3D" id="2.60.120.620">
    <property type="entry name" value="q2cbj1_9rhob like domain"/>
    <property type="match status" value="1"/>
</dbReference>
<keyword evidence="2" id="KW-1185">Reference proteome</keyword>
<accession>A0ABZ0PCI7</accession>
<organism evidence="1 2">
    <name type="scientific">Sediminicoccus rosea</name>
    <dbReference type="NCBI Taxonomy" id="1225128"/>
    <lineage>
        <taxon>Bacteria</taxon>
        <taxon>Pseudomonadati</taxon>
        <taxon>Pseudomonadota</taxon>
        <taxon>Alphaproteobacteria</taxon>
        <taxon>Acetobacterales</taxon>
        <taxon>Roseomonadaceae</taxon>
        <taxon>Sediminicoccus</taxon>
    </lineage>
</organism>
<evidence type="ECO:0000313" key="2">
    <source>
        <dbReference type="Proteomes" id="UP001305521"/>
    </source>
</evidence>
<dbReference type="RefSeq" id="WP_318647258.1">
    <property type="nucleotide sequence ID" value="NZ_CP137852.1"/>
</dbReference>
<keyword evidence="1" id="KW-0560">Oxidoreductase</keyword>
<proteinExistence type="predicted"/>
<sequence>MQISAADIQSYAEDGVILLRGAFRDWVKPLADGIEALMADPSPLERSYTPKDGSAKFFQDLCNWQRIPEFRAFVFESPAASIAAQLMSSPVARFFHDHVLVKEPGTSIVTPWHQDSPYYCVGGRQSVSFWIPLDPVGRDTTLESVAGSHRWGVNHKPKRFDGTDLYEGDTAIEMPDIDAHRADYRILGWAMEPGDAVAFDFRTVHGAPANTNRQNRRRVFSARWVGQDATFIDRKGRGSPPMRHLTLPDGAPLDGPDFPVVARL</sequence>
<gene>
    <name evidence="1" type="ORF">R9Z33_14320</name>
</gene>
<reference evidence="1 2" key="1">
    <citation type="submission" date="2023-11" db="EMBL/GenBank/DDBJ databases">
        <title>Arctic aerobic anoxygenic photoheterotroph Sediminicoccus rosea KRV36 adapts its photosynthesis to long days of polar summer.</title>
        <authorList>
            <person name="Tomasch J."/>
            <person name="Kopejtka K."/>
            <person name="Bily T."/>
            <person name="Gardiner A.T."/>
            <person name="Gardian Z."/>
            <person name="Shivaramu S."/>
            <person name="Koblizek M."/>
            <person name="Engelhardt F."/>
            <person name="Kaftan D."/>
        </authorList>
    </citation>
    <scope>NUCLEOTIDE SEQUENCE [LARGE SCALE GENOMIC DNA]</scope>
    <source>
        <strain evidence="1 2">R-30</strain>
    </source>
</reference>
<dbReference type="InterPro" id="IPR008775">
    <property type="entry name" value="Phytyl_CoA_dOase-like"/>
</dbReference>
<dbReference type="PANTHER" id="PTHR20883:SF49">
    <property type="entry name" value="PHYTANOYL-COA DIOXYGENASE"/>
    <property type="match status" value="1"/>
</dbReference>